<dbReference type="InterPro" id="IPR005805">
    <property type="entry name" value="Rieske_Fe-S_prot_C"/>
</dbReference>
<comment type="subcellular location">
    <subcellularLocation>
        <location evidence="2">Cell membrane</location>
        <topology evidence="2">Single-pass membrane protein</topology>
    </subcellularLocation>
</comment>
<keyword evidence="15" id="KW-0411">Iron-sulfur</keyword>
<comment type="function">
    <text evidence="1">Component of the ubiquinol-cytochrome c reductase complex (complex III or cytochrome b-c1 complex), which is a respiratory chain that generates an electrochemical potential coupled to ATP synthesis.</text>
</comment>
<dbReference type="Pfam" id="PF00355">
    <property type="entry name" value="Rieske"/>
    <property type="match status" value="1"/>
</dbReference>
<evidence type="ECO:0000256" key="11">
    <source>
        <dbReference type="ARBA" id="ARBA00022967"/>
    </source>
</evidence>
<comment type="subunit">
    <text evidence="3 20">The main subunits of complex b-c1 are: cytochrome b, cytochrome c1 and the Rieske protein.</text>
</comment>
<evidence type="ECO:0000256" key="12">
    <source>
        <dbReference type="ARBA" id="ARBA00022982"/>
    </source>
</evidence>
<evidence type="ECO:0000256" key="9">
    <source>
        <dbReference type="ARBA" id="ARBA00022714"/>
    </source>
</evidence>
<keyword evidence="16 19" id="KW-0472">Membrane</keyword>
<evidence type="ECO:0000256" key="21">
    <source>
        <dbReference type="SAM" id="MobiDB-lite"/>
    </source>
</evidence>
<keyword evidence="17" id="KW-1015">Disulfide bond</keyword>
<dbReference type="PROSITE" id="PS51296">
    <property type="entry name" value="RIESKE"/>
    <property type="match status" value="1"/>
</dbReference>
<dbReference type="EMBL" id="AP024238">
    <property type="protein sequence ID" value="BCO28622.1"/>
    <property type="molecule type" value="Genomic_DNA"/>
</dbReference>
<evidence type="ECO:0000256" key="19">
    <source>
        <dbReference type="RuleBase" id="RU004494"/>
    </source>
</evidence>
<evidence type="ECO:0000256" key="17">
    <source>
        <dbReference type="ARBA" id="ARBA00023157"/>
    </source>
</evidence>
<evidence type="ECO:0000256" key="8">
    <source>
        <dbReference type="ARBA" id="ARBA00022692"/>
    </source>
</evidence>
<evidence type="ECO:0000256" key="15">
    <source>
        <dbReference type="ARBA" id="ARBA00023014"/>
    </source>
</evidence>
<keyword evidence="14" id="KW-0408">Iron</keyword>
<comment type="cofactor">
    <cofactor evidence="19">
        <name>[2Fe-2S] cluster</name>
        <dbReference type="ChEBI" id="CHEBI:190135"/>
    </cofactor>
    <text evidence="19">Binds 1 [2Fe-2S] cluster per subunit.</text>
</comment>
<comment type="catalytic activity">
    <reaction evidence="18 19">
        <text>a quinol + 2 Fe(III)-[cytochrome c](out) = a quinone + 2 Fe(II)-[cytochrome c](out) + 2 H(+)(out)</text>
        <dbReference type="Rhea" id="RHEA:11484"/>
        <dbReference type="Rhea" id="RHEA-COMP:10350"/>
        <dbReference type="Rhea" id="RHEA-COMP:14399"/>
        <dbReference type="ChEBI" id="CHEBI:15378"/>
        <dbReference type="ChEBI" id="CHEBI:24646"/>
        <dbReference type="ChEBI" id="CHEBI:29033"/>
        <dbReference type="ChEBI" id="CHEBI:29034"/>
        <dbReference type="ChEBI" id="CHEBI:132124"/>
        <dbReference type="EC" id="7.1.1.8"/>
    </reaction>
</comment>
<evidence type="ECO:0000256" key="14">
    <source>
        <dbReference type="ARBA" id="ARBA00023004"/>
    </source>
</evidence>
<keyword evidence="13 19" id="KW-1133">Transmembrane helix</keyword>
<dbReference type="InterPro" id="IPR014349">
    <property type="entry name" value="Rieske_Fe-S_prot"/>
</dbReference>
<gene>
    <name evidence="23" type="ORF">MIZ03_3532</name>
</gene>
<keyword evidence="8 19" id="KW-0812">Transmembrane</keyword>
<keyword evidence="6 19" id="KW-0813">Transport</keyword>
<keyword evidence="11" id="KW-1278">Translocase</keyword>
<evidence type="ECO:0000256" key="20">
    <source>
        <dbReference type="RuleBase" id="RU004497"/>
    </source>
</evidence>
<feature type="domain" description="Rieske" evidence="22">
    <location>
        <begin position="94"/>
        <end position="197"/>
    </location>
</feature>
<dbReference type="Pfam" id="PF10399">
    <property type="entry name" value="UCR_Fe-S_N"/>
    <property type="match status" value="1"/>
</dbReference>
<evidence type="ECO:0000259" key="22">
    <source>
        <dbReference type="PROSITE" id="PS51296"/>
    </source>
</evidence>
<dbReference type="Proteomes" id="UP000824366">
    <property type="component" value="Chromosome"/>
</dbReference>
<evidence type="ECO:0000313" key="23">
    <source>
        <dbReference type="EMBL" id="BCO28622.1"/>
    </source>
</evidence>
<dbReference type="PANTHER" id="PTHR10134">
    <property type="entry name" value="CYTOCHROME B-C1 COMPLEX SUBUNIT RIESKE, MITOCHONDRIAL"/>
    <property type="match status" value="1"/>
</dbReference>
<evidence type="ECO:0000313" key="24">
    <source>
        <dbReference type="Proteomes" id="UP000824366"/>
    </source>
</evidence>
<keyword evidence="12 19" id="KW-0249">Electron transport</keyword>
<dbReference type="Gene3D" id="2.102.10.10">
    <property type="entry name" value="Rieske [2Fe-2S] iron-sulphur domain"/>
    <property type="match status" value="1"/>
</dbReference>
<dbReference type="InterPro" id="IPR019470">
    <property type="entry name" value="Ubiq_cytC_Rdtase_Fe-S_su_TAT"/>
</dbReference>
<evidence type="ECO:0000256" key="13">
    <source>
        <dbReference type="ARBA" id="ARBA00022989"/>
    </source>
</evidence>
<dbReference type="InterPro" id="IPR006317">
    <property type="entry name" value="Ubiquinol_cyt_c_Rdtase_Fe-S-su"/>
</dbReference>
<protein>
    <recommendedName>
        <fullName evidence="5 19">Ubiquinol-cytochrome c reductase iron-sulfur subunit</fullName>
        <ecNumber evidence="4 19">7.1.1.8</ecNumber>
    </recommendedName>
</protein>
<dbReference type="CDD" id="cd03470">
    <property type="entry name" value="Rieske_cytochrome_bc1"/>
    <property type="match status" value="1"/>
</dbReference>
<evidence type="ECO:0000256" key="7">
    <source>
        <dbReference type="ARBA" id="ARBA00022475"/>
    </source>
</evidence>
<feature type="transmembrane region" description="Helical" evidence="19">
    <location>
        <begin position="18"/>
        <end position="38"/>
    </location>
</feature>
<dbReference type="InterPro" id="IPR017941">
    <property type="entry name" value="Rieske_2Fe-2S"/>
</dbReference>
<evidence type="ECO:0000256" key="3">
    <source>
        <dbReference type="ARBA" id="ARBA00011649"/>
    </source>
</evidence>
<dbReference type="PRINTS" id="PR00162">
    <property type="entry name" value="RIESKE"/>
</dbReference>
<sequence length="204" mass="22024">MSESLVENVSLDSSKRTWLIASGCAGAVGGIAAAVPFVSSFQPSERAKAAGAAVEADISNLKPGEKMTVEWRGKPVWIVRRTPEQLAELPKNDGQLVDPNSERKPAEQAPEYARNATRSLKPEYLVVVGICTHLGCSPNEKFKPGPQPSLPDDWPGGFFCPCHGSTFDLAGRVFKNKPAPDNLEVPPHMYLSDTKLLIGEDKKA</sequence>
<dbReference type="InterPro" id="IPR036922">
    <property type="entry name" value="Rieske_2Fe-2S_sf"/>
</dbReference>
<keyword evidence="10" id="KW-0479">Metal-binding</keyword>
<evidence type="ECO:0000256" key="6">
    <source>
        <dbReference type="ARBA" id="ARBA00022448"/>
    </source>
</evidence>
<evidence type="ECO:0000256" key="16">
    <source>
        <dbReference type="ARBA" id="ARBA00023136"/>
    </source>
</evidence>
<evidence type="ECO:0000256" key="2">
    <source>
        <dbReference type="ARBA" id="ARBA00004162"/>
    </source>
</evidence>
<feature type="region of interest" description="Disordered" evidence="21">
    <location>
        <begin position="90"/>
        <end position="113"/>
    </location>
</feature>
<evidence type="ECO:0000256" key="1">
    <source>
        <dbReference type="ARBA" id="ARBA00002444"/>
    </source>
</evidence>
<evidence type="ECO:0000256" key="5">
    <source>
        <dbReference type="ARBA" id="ARBA00019816"/>
    </source>
</evidence>
<organism evidence="23 24">
    <name type="scientific">Rhodoferax lithotrophicus</name>
    <dbReference type="NCBI Taxonomy" id="2798804"/>
    <lineage>
        <taxon>Bacteria</taxon>
        <taxon>Pseudomonadati</taxon>
        <taxon>Pseudomonadota</taxon>
        <taxon>Betaproteobacteria</taxon>
        <taxon>Burkholderiales</taxon>
        <taxon>Comamonadaceae</taxon>
        <taxon>Rhodoferax</taxon>
    </lineage>
</organism>
<keyword evidence="24" id="KW-1185">Reference proteome</keyword>
<proteinExistence type="predicted"/>
<dbReference type="NCBIfam" id="TIGR01416">
    <property type="entry name" value="Rieske_proteo"/>
    <property type="match status" value="1"/>
</dbReference>
<accession>A0ABM7MQK1</accession>
<evidence type="ECO:0000256" key="18">
    <source>
        <dbReference type="ARBA" id="ARBA00029351"/>
    </source>
</evidence>
<dbReference type="RefSeq" id="WP_223904556.1">
    <property type="nucleotide sequence ID" value="NZ_AP024238.1"/>
</dbReference>
<evidence type="ECO:0000256" key="10">
    <source>
        <dbReference type="ARBA" id="ARBA00022723"/>
    </source>
</evidence>
<dbReference type="SUPFAM" id="SSF50022">
    <property type="entry name" value="ISP domain"/>
    <property type="match status" value="1"/>
</dbReference>
<evidence type="ECO:0000256" key="4">
    <source>
        <dbReference type="ARBA" id="ARBA00012951"/>
    </source>
</evidence>
<keyword evidence="9" id="KW-0001">2Fe-2S</keyword>
<dbReference type="EC" id="7.1.1.8" evidence="4 19"/>
<name>A0ABM7MQK1_9BURK</name>
<keyword evidence="7" id="KW-1003">Cell membrane</keyword>
<comment type="miscellaneous">
    <text evidence="19">The Rieske protein is a high potential 2Fe-2S protein.</text>
</comment>
<reference evidence="23 24" key="1">
    <citation type="journal article" date="2021" name="Microbiol. Spectr.">
        <title>A Single Bacterium Capable of Oxidation and Reduction of Iron at Circumneutral pH.</title>
        <authorList>
            <person name="Kato S."/>
            <person name="Ohkuma M."/>
        </authorList>
    </citation>
    <scope>NUCLEOTIDE SEQUENCE [LARGE SCALE GENOMIC DNA]</scope>
    <source>
        <strain evidence="23 24">MIZ03</strain>
    </source>
</reference>